<evidence type="ECO:0000259" key="1">
    <source>
        <dbReference type="Pfam" id="PF05168"/>
    </source>
</evidence>
<keyword evidence="3" id="KW-1185">Reference proteome</keyword>
<dbReference type="Proteomes" id="UP001501581">
    <property type="component" value="Unassembled WGS sequence"/>
</dbReference>
<name>A0ABN1TXF5_9ACTN</name>
<organism evidence="2 3">
    <name type="scientific">Nocardioides dubius</name>
    <dbReference type="NCBI Taxonomy" id="317019"/>
    <lineage>
        <taxon>Bacteria</taxon>
        <taxon>Bacillati</taxon>
        <taxon>Actinomycetota</taxon>
        <taxon>Actinomycetes</taxon>
        <taxon>Propionibacteriales</taxon>
        <taxon>Nocardioidaceae</taxon>
        <taxon>Nocardioides</taxon>
    </lineage>
</organism>
<reference evidence="2 3" key="1">
    <citation type="journal article" date="2019" name="Int. J. Syst. Evol. Microbiol.">
        <title>The Global Catalogue of Microorganisms (GCM) 10K type strain sequencing project: providing services to taxonomists for standard genome sequencing and annotation.</title>
        <authorList>
            <consortium name="The Broad Institute Genomics Platform"/>
            <consortium name="The Broad Institute Genome Sequencing Center for Infectious Disease"/>
            <person name="Wu L."/>
            <person name="Ma J."/>
        </authorList>
    </citation>
    <scope>NUCLEOTIDE SEQUENCE [LARGE SCALE GENOMIC DNA]</scope>
    <source>
        <strain evidence="2 3">JCM 13008</strain>
    </source>
</reference>
<proteinExistence type="predicted"/>
<comment type="caution">
    <text evidence="2">The sequence shown here is derived from an EMBL/GenBank/DDBJ whole genome shotgun (WGS) entry which is preliminary data.</text>
</comment>
<dbReference type="RefSeq" id="WP_343994708.1">
    <property type="nucleotide sequence ID" value="NZ_BAAALG010000009.1"/>
</dbReference>
<protein>
    <recommendedName>
        <fullName evidence="1">HEPN domain-containing protein</fullName>
    </recommendedName>
</protein>
<dbReference type="Gene3D" id="1.20.120.330">
    <property type="entry name" value="Nucleotidyltransferases domain 2"/>
    <property type="match status" value="1"/>
</dbReference>
<feature type="domain" description="HEPN" evidence="1">
    <location>
        <begin position="30"/>
        <end position="147"/>
    </location>
</feature>
<sequence length="154" mass="17478">MKWQQGRAAIDRMIADGELEHVQASRDHADRLLTQARRHLESAESTCASEPEGAYGTLYDAGRKALWAILANQGLRPTSKGGHLAVYHAVRAQLDPPMGQQLRPFDRMRRQRHDAEYPQIDTPELHPDDIRDDLPKISEIVDIAERVLDNMSVY</sequence>
<evidence type="ECO:0000313" key="3">
    <source>
        <dbReference type="Proteomes" id="UP001501581"/>
    </source>
</evidence>
<dbReference type="Pfam" id="PF05168">
    <property type="entry name" value="HEPN"/>
    <property type="match status" value="1"/>
</dbReference>
<gene>
    <name evidence="2" type="ORF">GCM10009668_24110</name>
</gene>
<accession>A0ABN1TXF5</accession>
<dbReference type="InterPro" id="IPR007842">
    <property type="entry name" value="HEPN_dom"/>
</dbReference>
<evidence type="ECO:0000313" key="2">
    <source>
        <dbReference type="EMBL" id="GAA1104150.1"/>
    </source>
</evidence>
<dbReference type="EMBL" id="BAAALG010000009">
    <property type="protein sequence ID" value="GAA1104150.1"/>
    <property type="molecule type" value="Genomic_DNA"/>
</dbReference>